<protein>
    <submittedName>
        <fullName evidence="9">Phenylpropionate dioxygenase</fullName>
    </submittedName>
</protein>
<dbReference type="PANTHER" id="PTHR43756">
    <property type="entry name" value="CHOLINE MONOOXYGENASE, CHLOROPLASTIC"/>
    <property type="match status" value="1"/>
</dbReference>
<sequence length="419" mass="47422">MSFIPIKTHRELIDSREPGHGLPGELFGRQDAFQNDVDVFFQKLWILAGVTADVPEPGDVSTVEIGKASIMIVRDEDENIRTYRNICRHRGSRIMKEQGKTSVGMLVCPYHQWTYDLDGSLKHAKHMGQEFDRSCKSLIPVHTKVVGAHIFVCLSDEPPADIAKLEEVMTPRFAPYDMQRTKIAYEMDVIENGNWKLVMENNRECYHCEATHPELTNSFLPEDFGFCPDGLGEEALAAYETYVARNAASKENWEKDGYVCSIFESLDESVHTNFRTQRLVIAGSNESQTLSTKIACSKLLGNLQRRDLGDVHMWGHNSWTHVMSDHSVIAFILPVAPDKTLVRTKWLVHADAVEGVDYDLKTLTEVWVATTRQDAELVQNVHAGTQDPAYIPGPFSQYTEGALDEYSRWYSAKLKEHGI</sequence>
<dbReference type="Proteomes" id="UP000214720">
    <property type="component" value="Unassembled WGS sequence"/>
</dbReference>
<evidence type="ECO:0000313" key="10">
    <source>
        <dbReference type="Proteomes" id="UP000214720"/>
    </source>
</evidence>
<dbReference type="Gene3D" id="2.102.10.10">
    <property type="entry name" value="Rieske [2Fe-2S] iron-sulphur domain"/>
    <property type="match status" value="1"/>
</dbReference>
<comment type="similarity">
    <text evidence="2">Belongs to the bacterial ring-hydroxylating dioxygenase alpha subunit family.</text>
</comment>
<dbReference type="RefSeq" id="WP_089161448.1">
    <property type="nucleotide sequence ID" value="NZ_MTHB01000102.1"/>
</dbReference>
<evidence type="ECO:0000259" key="8">
    <source>
        <dbReference type="PROSITE" id="PS51296"/>
    </source>
</evidence>
<feature type="domain" description="Rieske" evidence="8">
    <location>
        <begin position="47"/>
        <end position="152"/>
    </location>
</feature>
<proteinExistence type="inferred from homology"/>
<dbReference type="CDD" id="cd03469">
    <property type="entry name" value="Rieske_RO_Alpha_N"/>
    <property type="match status" value="1"/>
</dbReference>
<dbReference type="GO" id="GO:0051213">
    <property type="term" value="F:dioxygenase activity"/>
    <property type="evidence" value="ECO:0007669"/>
    <property type="project" value="UniProtKB-KW"/>
</dbReference>
<dbReference type="PROSITE" id="PS51296">
    <property type="entry name" value="RIESKE"/>
    <property type="match status" value="1"/>
</dbReference>
<dbReference type="EMBL" id="MTHB01000102">
    <property type="protein sequence ID" value="OXC77522.1"/>
    <property type="molecule type" value="Genomic_DNA"/>
</dbReference>
<keyword evidence="3" id="KW-0001">2Fe-2S</keyword>
<keyword evidence="4" id="KW-0479">Metal-binding</keyword>
<dbReference type="OrthoDB" id="9790995at2"/>
<dbReference type="GO" id="GO:0051537">
    <property type="term" value="F:2 iron, 2 sulfur cluster binding"/>
    <property type="evidence" value="ECO:0007669"/>
    <property type="project" value="UniProtKB-KW"/>
</dbReference>
<evidence type="ECO:0000256" key="7">
    <source>
        <dbReference type="ARBA" id="ARBA00023014"/>
    </source>
</evidence>
<evidence type="ECO:0000256" key="3">
    <source>
        <dbReference type="ARBA" id="ARBA00022714"/>
    </source>
</evidence>
<dbReference type="PRINTS" id="PR00090">
    <property type="entry name" value="RNGDIOXGNASE"/>
</dbReference>
<dbReference type="PANTHER" id="PTHR43756:SF5">
    <property type="entry name" value="CHOLINE MONOOXYGENASE, CHLOROPLASTIC"/>
    <property type="match status" value="1"/>
</dbReference>
<dbReference type="AlphaFoldDB" id="A0A226X237"/>
<dbReference type="InterPro" id="IPR001663">
    <property type="entry name" value="Rng_hydr_dOase-A"/>
</dbReference>
<gene>
    <name evidence="9" type="ORF">BSU04_16435</name>
</gene>
<dbReference type="InterPro" id="IPR015879">
    <property type="entry name" value="Ring_hydroxy_dOase_asu_C_dom"/>
</dbReference>
<dbReference type="Gene3D" id="3.90.380.10">
    <property type="entry name" value="Naphthalene 1,2-dioxygenase Alpha Subunit, Chain A, domain 1"/>
    <property type="match status" value="1"/>
</dbReference>
<reference evidence="10" key="1">
    <citation type="submission" date="2017-01" db="EMBL/GenBank/DDBJ databases">
        <title>Genome Analysis of Deinococcus marmoris KOPRI26562.</title>
        <authorList>
            <person name="Kim J.H."/>
            <person name="Oh H.-M."/>
        </authorList>
    </citation>
    <scope>NUCLEOTIDE SEQUENCE [LARGE SCALE GENOMIC DNA]</scope>
    <source>
        <strain evidence="10">PAMC 26633</strain>
    </source>
</reference>
<comment type="cofactor">
    <cofactor evidence="1">
        <name>Fe cation</name>
        <dbReference type="ChEBI" id="CHEBI:24875"/>
    </cofactor>
</comment>
<keyword evidence="6" id="KW-0408">Iron</keyword>
<dbReference type="Pfam" id="PF00355">
    <property type="entry name" value="Rieske"/>
    <property type="match status" value="1"/>
</dbReference>
<organism evidence="9 10">
    <name type="scientific">Caballeronia sordidicola</name>
    <name type="common">Burkholderia sordidicola</name>
    <dbReference type="NCBI Taxonomy" id="196367"/>
    <lineage>
        <taxon>Bacteria</taxon>
        <taxon>Pseudomonadati</taxon>
        <taxon>Pseudomonadota</taxon>
        <taxon>Betaproteobacteria</taxon>
        <taxon>Burkholderiales</taxon>
        <taxon>Burkholderiaceae</taxon>
        <taxon>Caballeronia</taxon>
    </lineage>
</organism>
<dbReference type="SUPFAM" id="SSF50022">
    <property type="entry name" value="ISP domain"/>
    <property type="match status" value="1"/>
</dbReference>
<keyword evidence="5" id="KW-0560">Oxidoreductase</keyword>
<dbReference type="SUPFAM" id="SSF55961">
    <property type="entry name" value="Bet v1-like"/>
    <property type="match status" value="1"/>
</dbReference>
<dbReference type="GO" id="GO:0005506">
    <property type="term" value="F:iron ion binding"/>
    <property type="evidence" value="ECO:0007669"/>
    <property type="project" value="InterPro"/>
</dbReference>
<evidence type="ECO:0000256" key="6">
    <source>
        <dbReference type="ARBA" id="ARBA00023004"/>
    </source>
</evidence>
<evidence type="ECO:0000256" key="1">
    <source>
        <dbReference type="ARBA" id="ARBA00001962"/>
    </source>
</evidence>
<keyword evidence="7" id="KW-0411">Iron-sulfur</keyword>
<dbReference type="InterPro" id="IPR036922">
    <property type="entry name" value="Rieske_2Fe-2S_sf"/>
</dbReference>
<dbReference type="CDD" id="cd08884">
    <property type="entry name" value="RHO_alpha_C_GbcA-like"/>
    <property type="match status" value="1"/>
</dbReference>
<dbReference type="InterPro" id="IPR017941">
    <property type="entry name" value="Rieske_2Fe-2S"/>
</dbReference>
<dbReference type="Pfam" id="PF00848">
    <property type="entry name" value="Ring_hydroxyl_A"/>
    <property type="match status" value="1"/>
</dbReference>
<evidence type="ECO:0000256" key="5">
    <source>
        <dbReference type="ARBA" id="ARBA00023002"/>
    </source>
</evidence>
<keyword evidence="9" id="KW-0223">Dioxygenase</keyword>
<evidence type="ECO:0000256" key="4">
    <source>
        <dbReference type="ARBA" id="ARBA00022723"/>
    </source>
</evidence>
<name>A0A226X237_CABSO</name>
<evidence type="ECO:0000313" key="9">
    <source>
        <dbReference type="EMBL" id="OXC77522.1"/>
    </source>
</evidence>
<accession>A0A226X237</accession>
<evidence type="ECO:0000256" key="2">
    <source>
        <dbReference type="ARBA" id="ARBA00008751"/>
    </source>
</evidence>
<comment type="caution">
    <text evidence="9">The sequence shown here is derived from an EMBL/GenBank/DDBJ whole genome shotgun (WGS) entry which is preliminary data.</text>
</comment>